<dbReference type="EMBL" id="JBHMAU010000127">
    <property type="protein sequence ID" value="MFB9777643.1"/>
    <property type="molecule type" value="Genomic_DNA"/>
</dbReference>
<evidence type="ECO:0000313" key="3">
    <source>
        <dbReference type="Proteomes" id="UP001589707"/>
    </source>
</evidence>
<feature type="transmembrane region" description="Helical" evidence="1">
    <location>
        <begin position="64"/>
        <end position="87"/>
    </location>
</feature>
<organism evidence="2 3">
    <name type="scientific">Brevibacterium otitidis</name>
    <dbReference type="NCBI Taxonomy" id="53364"/>
    <lineage>
        <taxon>Bacteria</taxon>
        <taxon>Bacillati</taxon>
        <taxon>Actinomycetota</taxon>
        <taxon>Actinomycetes</taxon>
        <taxon>Micrococcales</taxon>
        <taxon>Brevibacteriaceae</taxon>
        <taxon>Brevibacterium</taxon>
    </lineage>
</organism>
<reference evidence="2 3" key="1">
    <citation type="submission" date="2024-09" db="EMBL/GenBank/DDBJ databases">
        <authorList>
            <person name="Sun Q."/>
            <person name="Mori K."/>
        </authorList>
    </citation>
    <scope>NUCLEOTIDE SEQUENCE [LARGE SCALE GENOMIC DNA]</scope>
    <source>
        <strain evidence="2 3">JCM 11683</strain>
    </source>
</reference>
<comment type="caution">
    <text evidence="2">The sequence shown here is derived from an EMBL/GenBank/DDBJ whole genome shotgun (WGS) entry which is preliminary data.</text>
</comment>
<evidence type="ECO:0000313" key="2">
    <source>
        <dbReference type="EMBL" id="MFB9777643.1"/>
    </source>
</evidence>
<name>A0ABV5X5C3_9MICO</name>
<dbReference type="RefSeq" id="WP_376841624.1">
    <property type="nucleotide sequence ID" value="NZ_JBHMAU010000127.1"/>
</dbReference>
<evidence type="ECO:0000256" key="1">
    <source>
        <dbReference type="SAM" id="Phobius"/>
    </source>
</evidence>
<sequence length="187" mass="19981">MSTASIARSDSVCTPQTPLSRNEQMWVTERVNAPGWGVFYGLVAIVFGIVLAISSWMADISQAALIICLIACALIIGLGVWITLRAATRITPLQRLRKGREPDHVDDVEIVTISDLRGMVLRYANGGEVTLRGPAPTPAAGKDTVPVSLGETVTLSSWVPANRSAPMIGRVDFSDGARAIGELEEPL</sequence>
<feature type="transmembrane region" description="Helical" evidence="1">
    <location>
        <begin position="38"/>
        <end position="58"/>
    </location>
</feature>
<accession>A0ABV5X5C3</accession>
<keyword evidence="1" id="KW-0472">Membrane</keyword>
<gene>
    <name evidence="2" type="ORF">ACFFN1_14795</name>
</gene>
<protein>
    <submittedName>
        <fullName evidence="2">Uncharacterized protein</fullName>
    </submittedName>
</protein>
<dbReference type="Proteomes" id="UP001589707">
    <property type="component" value="Unassembled WGS sequence"/>
</dbReference>
<keyword evidence="3" id="KW-1185">Reference proteome</keyword>
<keyword evidence="1" id="KW-1133">Transmembrane helix</keyword>
<keyword evidence="1" id="KW-0812">Transmembrane</keyword>
<proteinExistence type="predicted"/>